<evidence type="ECO:0000313" key="3">
    <source>
        <dbReference type="Proteomes" id="UP001642409"/>
    </source>
</evidence>
<dbReference type="EMBL" id="CATOUU010000496">
    <property type="protein sequence ID" value="CAI9931743.1"/>
    <property type="molecule type" value="Genomic_DNA"/>
</dbReference>
<sequence length="282" mass="33428">MPLHVLIQLIKDTTQGQNYYKQLNELLLELYTTPLEFNEVIQAVIENANVEFVLFLNKVAELEQNPNLNKEIHFLPTFDCIEEVPNIPLKIPRCLKDVVFLLQTPKKFMHSILFQLLGLIYIPNLLISCSEYEHFLYFKDIVASVLQMKQSIFINDEFQTYQFQVLRALFDFDSKAFILSDYTQNEILYLKTISQQIQYCADPQILFKVYIHQFENIKHEGKYIVAQMFLQQLLKQGQVPSEAFHTKILNGQEKQCQPLTQLMNFWFNFQKIDQKQKEKQLK</sequence>
<protein>
    <submittedName>
        <fullName evidence="2">Hypothetical_protein</fullName>
    </submittedName>
</protein>
<keyword evidence="3" id="KW-1185">Reference proteome</keyword>
<accession>A0AA86P6E3</accession>
<dbReference type="EMBL" id="CAXDID020000657">
    <property type="protein sequence ID" value="CAL6108788.1"/>
    <property type="molecule type" value="Genomic_DNA"/>
</dbReference>
<reference evidence="2 3" key="2">
    <citation type="submission" date="2024-07" db="EMBL/GenBank/DDBJ databases">
        <authorList>
            <person name="Akdeniz Z."/>
        </authorList>
    </citation>
    <scope>NUCLEOTIDE SEQUENCE [LARGE SCALE GENOMIC DNA]</scope>
</reference>
<comment type="caution">
    <text evidence="1">The sequence shown here is derived from an EMBL/GenBank/DDBJ whole genome shotgun (WGS) entry which is preliminary data.</text>
</comment>
<evidence type="ECO:0000313" key="2">
    <source>
        <dbReference type="EMBL" id="CAL6108788.1"/>
    </source>
</evidence>
<dbReference type="Proteomes" id="UP001642409">
    <property type="component" value="Unassembled WGS sequence"/>
</dbReference>
<dbReference type="AlphaFoldDB" id="A0AA86P6E3"/>
<proteinExistence type="predicted"/>
<reference evidence="1" key="1">
    <citation type="submission" date="2023-06" db="EMBL/GenBank/DDBJ databases">
        <authorList>
            <person name="Kurt Z."/>
        </authorList>
    </citation>
    <scope>NUCLEOTIDE SEQUENCE</scope>
</reference>
<gene>
    <name evidence="1" type="ORF">HINF_LOCUS19388</name>
    <name evidence="2" type="ORF">HINF_LOCUS75134</name>
</gene>
<name>A0AA86P6E3_9EUKA</name>
<evidence type="ECO:0000313" key="1">
    <source>
        <dbReference type="EMBL" id="CAI9931743.1"/>
    </source>
</evidence>
<organism evidence="1">
    <name type="scientific">Hexamita inflata</name>
    <dbReference type="NCBI Taxonomy" id="28002"/>
    <lineage>
        <taxon>Eukaryota</taxon>
        <taxon>Metamonada</taxon>
        <taxon>Diplomonadida</taxon>
        <taxon>Hexamitidae</taxon>
        <taxon>Hexamitinae</taxon>
        <taxon>Hexamita</taxon>
    </lineage>
</organism>